<accession>A0A7Y6VAP3</accession>
<gene>
    <name evidence="1" type="ORF">HUO07_18965</name>
</gene>
<comment type="caution">
    <text evidence="1">The sequence shown here is derived from an EMBL/GenBank/DDBJ whole genome shotgun (WGS) entry which is preliminary data.</text>
</comment>
<organism evidence="1 2">
    <name type="scientific">Vreelandella maris</name>
    <dbReference type="NCBI Taxonomy" id="2729617"/>
    <lineage>
        <taxon>Bacteria</taxon>
        <taxon>Pseudomonadati</taxon>
        <taxon>Pseudomonadota</taxon>
        <taxon>Gammaproteobacteria</taxon>
        <taxon>Oceanospirillales</taxon>
        <taxon>Halomonadaceae</taxon>
        <taxon>Vreelandella</taxon>
    </lineage>
</organism>
<dbReference type="EMBL" id="JABWCV010000031">
    <property type="protein sequence ID" value="NVF16227.1"/>
    <property type="molecule type" value="Genomic_DNA"/>
</dbReference>
<protein>
    <submittedName>
        <fullName evidence="1">Uncharacterized protein</fullName>
    </submittedName>
</protein>
<proteinExistence type="predicted"/>
<dbReference type="AlphaFoldDB" id="A0A7Y6VAP3"/>
<evidence type="ECO:0000313" key="2">
    <source>
        <dbReference type="Proteomes" id="UP000589984"/>
    </source>
</evidence>
<dbReference type="RefSeq" id="WP_176304810.1">
    <property type="nucleotide sequence ID" value="NZ_JABWCV010000031.1"/>
</dbReference>
<dbReference type="InterPro" id="IPR056912">
    <property type="entry name" value="Phage_JBD30_tail_term-like"/>
</dbReference>
<dbReference type="Proteomes" id="UP000589984">
    <property type="component" value="Unassembled WGS sequence"/>
</dbReference>
<sequence length="133" mass="14995">MLSLTPWLERLNALGGPVVQLAADVDAAQSAKQWPSRMLVLGRDTVTHHDMSNGADHLVKPEVLLVTGIKRINLPLGNTDDELTLLRKPMLDSLINWLPDDCDSAIKWQRGQILALKSHALFWVDVFTTEYRW</sequence>
<dbReference type="Pfam" id="PF23840">
    <property type="entry name" value="Phage_tail_terminator"/>
    <property type="match status" value="1"/>
</dbReference>
<reference evidence="1 2" key="1">
    <citation type="submission" date="2020-06" db="EMBL/GenBank/DDBJ databases">
        <title>Halomonas sp. QX-1 draft genome sequence.</title>
        <authorList>
            <person name="Qiu X."/>
        </authorList>
    </citation>
    <scope>NUCLEOTIDE SEQUENCE [LARGE SCALE GENOMIC DNA]</scope>
    <source>
        <strain evidence="1 2">QX-1</strain>
    </source>
</reference>
<name>A0A7Y6VAP3_9GAMM</name>
<evidence type="ECO:0000313" key="1">
    <source>
        <dbReference type="EMBL" id="NVF16227.1"/>
    </source>
</evidence>
<keyword evidence="2" id="KW-1185">Reference proteome</keyword>